<comment type="subcellular location">
    <subcellularLocation>
        <location evidence="1">Cytoplasm</location>
    </subcellularLocation>
</comment>
<dbReference type="SUPFAM" id="SSF52087">
    <property type="entry name" value="CRAL/TRIO domain"/>
    <property type="match status" value="1"/>
</dbReference>
<dbReference type="Pfam" id="PF00650">
    <property type="entry name" value="CRAL_TRIO"/>
    <property type="match status" value="1"/>
</dbReference>
<dbReference type="InterPro" id="IPR000242">
    <property type="entry name" value="PTP_cat"/>
</dbReference>
<evidence type="ECO:0000256" key="2">
    <source>
        <dbReference type="ARBA" id="ARBA00013064"/>
    </source>
</evidence>
<evidence type="ECO:0000256" key="5">
    <source>
        <dbReference type="ARBA" id="ARBA00022912"/>
    </source>
</evidence>
<evidence type="ECO:0000256" key="4">
    <source>
        <dbReference type="ARBA" id="ARBA00022801"/>
    </source>
</evidence>
<comment type="similarity">
    <text evidence="8">Belongs to the protein-tyrosine phosphatase family. Non-receptor class 3 subfamily.</text>
</comment>
<dbReference type="FunFam" id="3.90.190.10:FF:000026">
    <property type="entry name" value="tyrosine-protein phosphatase non-receptor type 9"/>
    <property type="match status" value="1"/>
</dbReference>
<dbReference type="EC" id="3.1.3.48" evidence="2"/>
<dbReference type="SUPFAM" id="SSF46938">
    <property type="entry name" value="CRAL/TRIO N-terminal domain"/>
    <property type="match status" value="1"/>
</dbReference>
<dbReference type="EMBL" id="CAHIKZ030002964">
    <property type="protein sequence ID" value="CAE1294460.1"/>
    <property type="molecule type" value="Genomic_DNA"/>
</dbReference>
<evidence type="ECO:0000256" key="7">
    <source>
        <dbReference type="ARBA" id="ARBA00055430"/>
    </source>
</evidence>
<dbReference type="SMART" id="SM01100">
    <property type="entry name" value="CRAL_TRIO_N"/>
    <property type="match status" value="1"/>
</dbReference>
<dbReference type="PROSITE" id="PS50055">
    <property type="entry name" value="TYR_PHOSPHATASE_PTP"/>
    <property type="match status" value="1"/>
</dbReference>
<dbReference type="InterPro" id="IPR036273">
    <property type="entry name" value="CRAL/TRIO_N_dom_sf"/>
</dbReference>
<dbReference type="SUPFAM" id="SSF52799">
    <property type="entry name" value="(Phosphotyrosine protein) phosphatases II"/>
    <property type="match status" value="1"/>
</dbReference>
<evidence type="ECO:0000256" key="6">
    <source>
        <dbReference type="ARBA" id="ARBA00022990"/>
    </source>
</evidence>
<name>A0A812DAX4_ACAPH</name>
<keyword evidence="6" id="KW-0007">Acetylation</keyword>
<dbReference type="PANTHER" id="PTHR19134">
    <property type="entry name" value="RECEPTOR-TYPE TYROSINE-PROTEIN PHOSPHATASE"/>
    <property type="match status" value="1"/>
</dbReference>
<proteinExistence type="inferred from homology"/>
<dbReference type="InterPro" id="IPR029021">
    <property type="entry name" value="Prot-tyrosine_phosphatase-like"/>
</dbReference>
<reference evidence="13" key="1">
    <citation type="submission" date="2021-01" db="EMBL/GenBank/DDBJ databases">
        <authorList>
            <person name="Li R."/>
            <person name="Bekaert M."/>
        </authorList>
    </citation>
    <scope>NUCLEOTIDE SEQUENCE</scope>
    <source>
        <strain evidence="13">Farmed</strain>
    </source>
</reference>
<evidence type="ECO:0000256" key="9">
    <source>
        <dbReference type="ARBA" id="ARBA00069781"/>
    </source>
</evidence>
<dbReference type="SMART" id="SM00516">
    <property type="entry name" value="SEC14"/>
    <property type="match status" value="1"/>
</dbReference>
<evidence type="ECO:0000259" key="10">
    <source>
        <dbReference type="PROSITE" id="PS50055"/>
    </source>
</evidence>
<evidence type="ECO:0000259" key="11">
    <source>
        <dbReference type="PROSITE" id="PS50056"/>
    </source>
</evidence>
<dbReference type="InterPro" id="IPR036865">
    <property type="entry name" value="CRAL-TRIO_dom_sf"/>
</dbReference>
<evidence type="ECO:0000256" key="8">
    <source>
        <dbReference type="ARBA" id="ARBA00060781"/>
    </source>
</evidence>
<accession>A0A812DAX4</accession>
<dbReference type="SMART" id="SM00404">
    <property type="entry name" value="PTPc_motif"/>
    <property type="match status" value="1"/>
</dbReference>
<dbReference type="CDD" id="cd00170">
    <property type="entry name" value="SEC14"/>
    <property type="match status" value="1"/>
</dbReference>
<dbReference type="InterPro" id="IPR011074">
    <property type="entry name" value="CRAL/TRIO_N_dom"/>
</dbReference>
<dbReference type="SMART" id="SM00194">
    <property type="entry name" value="PTPc"/>
    <property type="match status" value="1"/>
</dbReference>
<keyword evidence="5" id="KW-0904">Protein phosphatase</keyword>
<dbReference type="GO" id="GO:0005737">
    <property type="term" value="C:cytoplasm"/>
    <property type="evidence" value="ECO:0007669"/>
    <property type="project" value="UniProtKB-SubCell"/>
</dbReference>
<evidence type="ECO:0000313" key="13">
    <source>
        <dbReference type="EMBL" id="CAE1294460.1"/>
    </source>
</evidence>
<comment type="function">
    <text evidence="7">Protein-tyrosine phosphatase that could participate in the transfer of hydrophobic ligands or in functions of the Golgi apparatus.</text>
</comment>
<dbReference type="PRINTS" id="PR00700">
    <property type="entry name" value="PRTYPHPHTASE"/>
</dbReference>
<dbReference type="PANTHER" id="PTHR19134:SF534">
    <property type="entry name" value="LD27988P"/>
    <property type="match status" value="1"/>
</dbReference>
<evidence type="ECO:0000256" key="1">
    <source>
        <dbReference type="ARBA" id="ARBA00004496"/>
    </source>
</evidence>
<organism evidence="13 14">
    <name type="scientific">Acanthosepion pharaonis</name>
    <name type="common">Pharaoh cuttlefish</name>
    <name type="synonym">Sepia pharaonis</name>
    <dbReference type="NCBI Taxonomy" id="158019"/>
    <lineage>
        <taxon>Eukaryota</taxon>
        <taxon>Metazoa</taxon>
        <taxon>Spiralia</taxon>
        <taxon>Lophotrochozoa</taxon>
        <taxon>Mollusca</taxon>
        <taxon>Cephalopoda</taxon>
        <taxon>Coleoidea</taxon>
        <taxon>Decapodiformes</taxon>
        <taxon>Sepiida</taxon>
        <taxon>Sepiina</taxon>
        <taxon>Sepiidae</taxon>
        <taxon>Acanthosepion</taxon>
    </lineage>
</organism>
<comment type="caution">
    <text evidence="13">The sequence shown here is derived from an EMBL/GenBank/DDBJ whole genome shotgun (WGS) entry which is preliminary data.</text>
</comment>
<dbReference type="AlphaFoldDB" id="A0A812DAX4"/>
<protein>
    <recommendedName>
        <fullName evidence="9">Tyrosine-protein phosphatase non-receptor type 9</fullName>
        <ecNumber evidence="2">3.1.3.48</ecNumber>
    </recommendedName>
</protein>
<evidence type="ECO:0000256" key="3">
    <source>
        <dbReference type="ARBA" id="ARBA00022490"/>
    </source>
</evidence>
<keyword evidence="3" id="KW-0963">Cytoplasm</keyword>
<dbReference type="Gene3D" id="3.40.525.10">
    <property type="entry name" value="CRAL-TRIO lipid binding domain"/>
    <property type="match status" value="1"/>
</dbReference>
<sequence>MFDSLLQLDKVRNFIEEVSSFHIQNGNQPLAWNTAMKFLTARKFDVKRAIDLYRNHQITREREDLLYIDLNDKCLQEELQTEKFTILSGRDLGGAAIALFTARLHFPPLTTHQNVLKALIHQLDAALESLETQRHGLVFIYDMTDSKYGNFDYNLSIKILNMLKGAYPARLKKVLIVTAPLWFKAPFKILRLFVREKLRDRVFTVNLSELPTHIPCDSIPKQLGGYLVPNHTGWLKICFQVATGQNPDMSSYFISRIAHQGNASKEVLQSEALAERVRTLRKKGLQQEYLSIRSESPTGSFHVSKAKYNLPKNRYLDVLCYDHSRVVLSSLEGDPSYDYINANYVDGYKQKNAYITTQGCLTRTIGDFWRMVWEQKCLVIVMLTRIMERNRLKCEQYWPLEVDTQENYDHFVVHNTCVNHTSDYRVSTLILQNSKTGEERIVQHMQFLRWPDYGVPNKAESFLQFLLKVQNFQAEAVHNMEDSWQGHPLGPPIVVHCSAGIGRTGTFITTDINIRRFEDVSTVELYETVRKIRSQRAFSIQVPDQYVFCHLALIEYAVHQGLLESKWLEVDSESESD</sequence>
<evidence type="ECO:0000313" key="14">
    <source>
        <dbReference type="Proteomes" id="UP000597762"/>
    </source>
</evidence>
<dbReference type="GO" id="GO:0004725">
    <property type="term" value="F:protein tyrosine phosphatase activity"/>
    <property type="evidence" value="ECO:0007669"/>
    <property type="project" value="UniProtKB-EC"/>
</dbReference>
<evidence type="ECO:0000259" key="12">
    <source>
        <dbReference type="PROSITE" id="PS50191"/>
    </source>
</evidence>
<dbReference type="Gene3D" id="3.90.190.10">
    <property type="entry name" value="Protein tyrosine phosphatase superfamily"/>
    <property type="match status" value="1"/>
</dbReference>
<feature type="domain" description="CRAL-TRIO" evidence="12">
    <location>
        <begin position="75"/>
        <end position="231"/>
    </location>
</feature>
<dbReference type="InterPro" id="IPR050348">
    <property type="entry name" value="Protein-Tyr_Phosphatase"/>
</dbReference>
<dbReference type="InterPro" id="IPR000387">
    <property type="entry name" value="Tyr_Pase_dom"/>
</dbReference>
<dbReference type="Proteomes" id="UP000597762">
    <property type="component" value="Unassembled WGS sequence"/>
</dbReference>
<dbReference type="PROSITE" id="PS50191">
    <property type="entry name" value="CRAL_TRIO"/>
    <property type="match status" value="1"/>
</dbReference>
<dbReference type="Pfam" id="PF00102">
    <property type="entry name" value="Y_phosphatase"/>
    <property type="match status" value="1"/>
</dbReference>
<dbReference type="InterPro" id="IPR001251">
    <property type="entry name" value="CRAL-TRIO_dom"/>
</dbReference>
<keyword evidence="14" id="KW-1185">Reference proteome</keyword>
<dbReference type="OrthoDB" id="10051650at2759"/>
<feature type="domain" description="Tyrosine-protein phosphatase" evidence="10">
    <location>
        <begin position="285"/>
        <end position="556"/>
    </location>
</feature>
<keyword evidence="4 13" id="KW-0378">Hydrolase</keyword>
<dbReference type="InterPro" id="IPR016130">
    <property type="entry name" value="Tyr_Pase_AS"/>
</dbReference>
<dbReference type="FunFam" id="3.40.525.10:FF:000005">
    <property type="entry name" value="Tyrosine-protein phosphatase non-receptor type 9"/>
    <property type="match status" value="1"/>
</dbReference>
<dbReference type="PROSITE" id="PS50056">
    <property type="entry name" value="TYR_PHOSPHATASE_2"/>
    <property type="match status" value="1"/>
</dbReference>
<feature type="domain" description="Tyrosine specific protein phosphatases" evidence="11">
    <location>
        <begin position="463"/>
        <end position="547"/>
    </location>
</feature>
<gene>
    <name evidence="13" type="ORF">SPHA_50389</name>
</gene>
<dbReference type="InterPro" id="IPR003595">
    <property type="entry name" value="Tyr_Pase_cat"/>
</dbReference>
<dbReference type="PROSITE" id="PS00383">
    <property type="entry name" value="TYR_PHOSPHATASE_1"/>
    <property type="match status" value="1"/>
</dbReference>